<gene>
    <name evidence="3" type="ORF">Ani05nite_23910</name>
</gene>
<evidence type="ECO:0000313" key="3">
    <source>
        <dbReference type="EMBL" id="GIE48857.1"/>
    </source>
</evidence>
<feature type="compositionally biased region" description="Gly residues" evidence="1">
    <location>
        <begin position="91"/>
        <end position="105"/>
    </location>
</feature>
<dbReference type="EMBL" id="BOMQ01000027">
    <property type="protein sequence ID" value="GIE48857.1"/>
    <property type="molecule type" value="Genomic_DNA"/>
</dbReference>
<feature type="signal peptide" evidence="2">
    <location>
        <begin position="1"/>
        <end position="30"/>
    </location>
</feature>
<evidence type="ECO:0000256" key="1">
    <source>
        <dbReference type="SAM" id="MobiDB-lite"/>
    </source>
</evidence>
<feature type="chain" id="PRO_5036779726" description="PT repeat-containing protein" evidence="2">
    <location>
        <begin position="31"/>
        <end position="182"/>
    </location>
</feature>
<keyword evidence="2" id="KW-0732">Signal</keyword>
<reference evidence="3" key="1">
    <citation type="submission" date="2021-01" db="EMBL/GenBank/DDBJ databases">
        <title>Whole genome shotgun sequence of Actinoplanes nipponensis NBRC 14063.</title>
        <authorList>
            <person name="Komaki H."/>
            <person name="Tamura T."/>
        </authorList>
    </citation>
    <scope>NUCLEOTIDE SEQUENCE</scope>
    <source>
        <strain evidence="3">NBRC 14063</strain>
    </source>
</reference>
<evidence type="ECO:0000313" key="4">
    <source>
        <dbReference type="Proteomes" id="UP000647172"/>
    </source>
</evidence>
<organism evidence="3 4">
    <name type="scientific">Actinoplanes nipponensis</name>
    <dbReference type="NCBI Taxonomy" id="135950"/>
    <lineage>
        <taxon>Bacteria</taxon>
        <taxon>Bacillati</taxon>
        <taxon>Actinomycetota</taxon>
        <taxon>Actinomycetes</taxon>
        <taxon>Micromonosporales</taxon>
        <taxon>Micromonosporaceae</taxon>
        <taxon>Actinoplanes</taxon>
    </lineage>
</organism>
<dbReference type="Proteomes" id="UP000647172">
    <property type="component" value="Unassembled WGS sequence"/>
</dbReference>
<proteinExistence type="predicted"/>
<feature type="region of interest" description="Disordered" evidence="1">
    <location>
        <begin position="63"/>
        <end position="109"/>
    </location>
</feature>
<keyword evidence="4" id="KW-1185">Reference proteome</keyword>
<evidence type="ECO:0008006" key="5">
    <source>
        <dbReference type="Google" id="ProtNLM"/>
    </source>
</evidence>
<sequence>MPQLRNTSPRGIAGLVVASAALLFSVAACGGGSDTPATGGADRGGGAFAAYTACLVKNGVTVTLPSGGPRVRPSGGPSGFPSGRPRPSGSAGPGGGLPGGGGFGRPAGVDDATWQKAQQACASVLPSGRPGGNGRGAGMSAAYRNCLRDNGVTLDQGGPATDDPAVRKAVETCRPLAPSATP</sequence>
<dbReference type="AlphaFoldDB" id="A0A919JG13"/>
<dbReference type="PROSITE" id="PS51257">
    <property type="entry name" value="PROKAR_LIPOPROTEIN"/>
    <property type="match status" value="1"/>
</dbReference>
<comment type="caution">
    <text evidence="3">The sequence shown here is derived from an EMBL/GenBank/DDBJ whole genome shotgun (WGS) entry which is preliminary data.</text>
</comment>
<evidence type="ECO:0000256" key="2">
    <source>
        <dbReference type="SAM" id="SignalP"/>
    </source>
</evidence>
<feature type="compositionally biased region" description="Low complexity" evidence="1">
    <location>
        <begin position="64"/>
        <end position="90"/>
    </location>
</feature>
<protein>
    <recommendedName>
        <fullName evidence="5">PT repeat-containing protein</fullName>
    </recommendedName>
</protein>
<accession>A0A919JG13</accession>
<name>A0A919JG13_9ACTN</name>
<dbReference type="RefSeq" id="WP_239129716.1">
    <property type="nucleotide sequence ID" value="NZ_BOMQ01000027.1"/>
</dbReference>